<keyword evidence="10" id="KW-1185">Reference proteome</keyword>
<keyword evidence="4" id="KW-0812">Transmembrane</keyword>
<evidence type="ECO:0000259" key="8">
    <source>
        <dbReference type="Pfam" id="PF02706"/>
    </source>
</evidence>
<proteinExistence type="inferred from homology"/>
<sequence length="750" mass="78262">MPGATAPAAPPATAPPAASPSAGPVAVRPEACPPEQESVPPMRAATARPLTRCPEIPELTGKRLRSGDFWKCSEVRTVPPRSAPRRSRPFQRILAGPRRATPGFRHGFVNCREIAPPSANTESRFLSLRDTAPASPEICRHLRFSAAQSYAGGSASGPGRRGRGWGFFGIREGMPPGESPGHCSISERENIEPAYSSKRKAPQKPGRGRMTFTPPAAEPPANACAALLRRRWPTVLALVLLGTGVAGAGLLALPPAYTAAAQVLVLSTGVQENNNLVTARQREPLNLDTEAQVAGSAVVASRAAELLRARRHEVSPTDLRESLAVSVPPNSAILLIEHTARRPGLAAAGAQAVAEAYLANRAHIARASVDAQIRALRQSIAEAGARLGRVTVALPRAKRGTARHVRLAQQRRLLTRQADALGAKLDGLTAVSITPGHVISPARPPVRPSFPNPPLFIGSGLILGLLAGLGLAALRDRGDTRVRSARDVERLLGVPVLLAIERGRPLSAAPFQELARALTDRMDPGDQVVLVTTAAPGHGGGVVAASLAAALGEAHDTVLICADPAAPTGVNLLRVPEGPGLAEILTRHSPAAETERRPPTPSTRLRVITAGLRTGELPAAIGTPEFPGLLERLRETARYVVVQAPALSHSVQTLARHADGALIVVEAGACDRAEAPRALPHLTRSGVRVHGAAVLPVQAAVAADPSVRLRPDSPPAAEPASPGPESRPAAEPASSGAWEPQPANARPDPS</sequence>
<feature type="region of interest" description="Disordered" evidence="7">
    <location>
        <begin position="193"/>
        <end position="216"/>
    </location>
</feature>
<comment type="similarity">
    <text evidence="2">Belongs to the CpsC/CapA family.</text>
</comment>
<evidence type="ECO:0000256" key="7">
    <source>
        <dbReference type="SAM" id="MobiDB-lite"/>
    </source>
</evidence>
<dbReference type="AlphaFoldDB" id="A0A3A4ATH7"/>
<dbReference type="Pfam" id="PF02706">
    <property type="entry name" value="Wzz"/>
    <property type="match status" value="1"/>
</dbReference>
<keyword evidence="6" id="KW-0472">Membrane</keyword>
<reference evidence="9 10" key="1">
    <citation type="submission" date="2018-09" db="EMBL/GenBank/DDBJ databases">
        <title>YIM 75507 draft genome.</title>
        <authorList>
            <person name="Tang S."/>
            <person name="Feng Y."/>
        </authorList>
    </citation>
    <scope>NUCLEOTIDE SEQUENCE [LARGE SCALE GENOMIC DNA]</scope>
    <source>
        <strain evidence="9 10">YIM 75507</strain>
    </source>
</reference>
<gene>
    <name evidence="9" type="ORF">D5H75_10790</name>
</gene>
<dbReference type="PANTHER" id="PTHR32309:SF31">
    <property type="entry name" value="CAPSULAR EXOPOLYSACCHARIDE FAMILY"/>
    <property type="match status" value="1"/>
</dbReference>
<dbReference type="InterPro" id="IPR003856">
    <property type="entry name" value="LPS_length_determ_N"/>
</dbReference>
<protein>
    <recommendedName>
        <fullName evidence="8">Polysaccharide chain length determinant N-terminal domain-containing protein</fullName>
    </recommendedName>
</protein>
<comment type="caution">
    <text evidence="9">The sequence shown here is derived from an EMBL/GenBank/DDBJ whole genome shotgun (WGS) entry which is preliminary data.</text>
</comment>
<evidence type="ECO:0000256" key="6">
    <source>
        <dbReference type="ARBA" id="ARBA00023136"/>
    </source>
</evidence>
<name>A0A3A4ATH7_9ACTN</name>
<dbReference type="InterPro" id="IPR050445">
    <property type="entry name" value="Bact_polysacc_biosynth/exp"/>
</dbReference>
<evidence type="ECO:0000256" key="5">
    <source>
        <dbReference type="ARBA" id="ARBA00022989"/>
    </source>
</evidence>
<keyword evidence="3" id="KW-1003">Cell membrane</keyword>
<dbReference type="Gene3D" id="3.40.50.300">
    <property type="entry name" value="P-loop containing nucleotide triphosphate hydrolases"/>
    <property type="match status" value="1"/>
</dbReference>
<evidence type="ECO:0000256" key="3">
    <source>
        <dbReference type="ARBA" id="ARBA00022475"/>
    </source>
</evidence>
<dbReference type="InterPro" id="IPR027417">
    <property type="entry name" value="P-loop_NTPase"/>
</dbReference>
<accession>A0A3A4ATH7</accession>
<keyword evidence="5" id="KW-1133">Transmembrane helix</keyword>
<dbReference type="PANTHER" id="PTHR32309">
    <property type="entry name" value="TYROSINE-PROTEIN KINASE"/>
    <property type="match status" value="1"/>
</dbReference>
<feature type="region of interest" description="Disordered" evidence="7">
    <location>
        <begin position="1"/>
        <end position="49"/>
    </location>
</feature>
<evidence type="ECO:0000313" key="10">
    <source>
        <dbReference type="Proteomes" id="UP000265768"/>
    </source>
</evidence>
<evidence type="ECO:0000256" key="1">
    <source>
        <dbReference type="ARBA" id="ARBA00004651"/>
    </source>
</evidence>
<feature type="compositionally biased region" description="Pro residues" evidence="7">
    <location>
        <begin position="8"/>
        <end position="18"/>
    </location>
</feature>
<feature type="domain" description="Polysaccharide chain length determinant N-terminal" evidence="8">
    <location>
        <begin position="227"/>
        <end position="307"/>
    </location>
</feature>
<feature type="compositionally biased region" description="Low complexity" evidence="7">
    <location>
        <begin position="718"/>
        <end position="737"/>
    </location>
</feature>
<dbReference type="GO" id="GO:0005886">
    <property type="term" value="C:plasma membrane"/>
    <property type="evidence" value="ECO:0007669"/>
    <property type="project" value="UniProtKB-SubCell"/>
</dbReference>
<dbReference type="SUPFAM" id="SSF52540">
    <property type="entry name" value="P-loop containing nucleoside triphosphate hydrolases"/>
    <property type="match status" value="1"/>
</dbReference>
<dbReference type="Proteomes" id="UP000265768">
    <property type="component" value="Unassembled WGS sequence"/>
</dbReference>
<evidence type="ECO:0000256" key="4">
    <source>
        <dbReference type="ARBA" id="ARBA00022692"/>
    </source>
</evidence>
<dbReference type="EMBL" id="QZEY01000003">
    <property type="protein sequence ID" value="RJL33290.1"/>
    <property type="molecule type" value="Genomic_DNA"/>
</dbReference>
<evidence type="ECO:0000256" key="2">
    <source>
        <dbReference type="ARBA" id="ARBA00006683"/>
    </source>
</evidence>
<feature type="region of interest" description="Disordered" evidence="7">
    <location>
        <begin position="704"/>
        <end position="750"/>
    </location>
</feature>
<organism evidence="9 10">
    <name type="scientific">Bailinhaonella thermotolerans</name>
    <dbReference type="NCBI Taxonomy" id="1070861"/>
    <lineage>
        <taxon>Bacteria</taxon>
        <taxon>Bacillati</taxon>
        <taxon>Actinomycetota</taxon>
        <taxon>Actinomycetes</taxon>
        <taxon>Streptosporangiales</taxon>
        <taxon>Streptosporangiaceae</taxon>
        <taxon>Bailinhaonella</taxon>
    </lineage>
</organism>
<evidence type="ECO:0000313" key="9">
    <source>
        <dbReference type="EMBL" id="RJL33290.1"/>
    </source>
</evidence>
<comment type="subcellular location">
    <subcellularLocation>
        <location evidence="1">Cell membrane</location>
        <topology evidence="1">Multi-pass membrane protein</topology>
    </subcellularLocation>
</comment>